<dbReference type="CDD" id="cd00093">
    <property type="entry name" value="HTH_XRE"/>
    <property type="match status" value="1"/>
</dbReference>
<dbReference type="PANTHER" id="PTHR35010">
    <property type="entry name" value="BLL4672 PROTEIN-RELATED"/>
    <property type="match status" value="1"/>
</dbReference>
<name>A0A853DF23_9MICO</name>
<dbReference type="SUPFAM" id="SSF47413">
    <property type="entry name" value="lambda repressor-like DNA-binding domains"/>
    <property type="match status" value="1"/>
</dbReference>
<accession>A0A853DF23</accession>
<reference evidence="2 3" key="1">
    <citation type="submission" date="2020-07" db="EMBL/GenBank/DDBJ databases">
        <title>Sequencing the genomes of 1000 actinobacteria strains.</title>
        <authorList>
            <person name="Klenk H.-P."/>
        </authorList>
    </citation>
    <scope>NUCLEOTIDE SEQUENCE [LARGE SCALE GENOMIC DNA]</scope>
    <source>
        <strain evidence="2 3">DSM 29531</strain>
    </source>
</reference>
<dbReference type="Pfam" id="PF17765">
    <property type="entry name" value="MLTR_LBD"/>
    <property type="match status" value="1"/>
</dbReference>
<dbReference type="InterPro" id="IPR041413">
    <property type="entry name" value="MLTR_LBD"/>
</dbReference>
<proteinExistence type="predicted"/>
<feature type="domain" description="HTH cro/C1-type" evidence="1">
    <location>
        <begin position="26"/>
        <end position="98"/>
    </location>
</feature>
<evidence type="ECO:0000259" key="1">
    <source>
        <dbReference type="SMART" id="SM00530"/>
    </source>
</evidence>
<dbReference type="InterPro" id="IPR001387">
    <property type="entry name" value="Cro/C1-type_HTH"/>
</dbReference>
<comment type="caution">
    <text evidence="2">The sequence shown here is derived from an EMBL/GenBank/DDBJ whole genome shotgun (WGS) entry which is preliminary data.</text>
</comment>
<dbReference type="PANTHER" id="PTHR35010:SF2">
    <property type="entry name" value="BLL4672 PROTEIN"/>
    <property type="match status" value="1"/>
</dbReference>
<keyword evidence="3" id="KW-1185">Reference proteome</keyword>
<protein>
    <submittedName>
        <fullName evidence="2">Transcriptional regulator with XRE-family HTH domain</fullName>
    </submittedName>
</protein>
<dbReference type="Pfam" id="PF13560">
    <property type="entry name" value="HTH_31"/>
    <property type="match status" value="1"/>
</dbReference>
<evidence type="ECO:0000313" key="2">
    <source>
        <dbReference type="EMBL" id="NYJ74623.1"/>
    </source>
</evidence>
<dbReference type="Gene3D" id="1.10.260.40">
    <property type="entry name" value="lambda repressor-like DNA-binding domains"/>
    <property type="match status" value="1"/>
</dbReference>
<dbReference type="InterPro" id="IPR010982">
    <property type="entry name" value="Lambda_DNA-bd_dom_sf"/>
</dbReference>
<dbReference type="Proteomes" id="UP000571817">
    <property type="component" value="Unassembled WGS sequence"/>
</dbReference>
<sequence length="292" mass="32440">MSETGLSTASAGTDTKSARRRELARFLRAHREQVGPDAVGLPHGVRRRTPGLRREEVAQLAGVGVTWYTWLEQGRPINASIQVLDAVARVLQLGSAERWHLYRLARVPGVPMPPAMPETLPPDAVHVLDRLDPSPACIYNGRYDLIANNSSYAAIFPWVVTASGMERNVLWRVAVAGEDVRPINPDLFGRMVANLRQRYADHIGDATWEALIERLSGSSALFREAWARQEIRPPGPQHKQFRCPPVGTIRLNTLSYAIDGAAELRMIVHLPESSTDAERLQELLRIGGVRLD</sequence>
<dbReference type="AlphaFoldDB" id="A0A853DF23"/>
<gene>
    <name evidence="2" type="ORF">HNR15_001586</name>
</gene>
<dbReference type="Gene3D" id="3.30.450.180">
    <property type="match status" value="1"/>
</dbReference>
<dbReference type="EMBL" id="JACCFW010000001">
    <property type="protein sequence ID" value="NYJ74623.1"/>
    <property type="molecule type" value="Genomic_DNA"/>
</dbReference>
<dbReference type="RefSeq" id="WP_179480638.1">
    <property type="nucleotide sequence ID" value="NZ_JACCFW010000001.1"/>
</dbReference>
<dbReference type="SMART" id="SM00530">
    <property type="entry name" value="HTH_XRE"/>
    <property type="match status" value="1"/>
</dbReference>
<evidence type="ECO:0000313" key="3">
    <source>
        <dbReference type="Proteomes" id="UP000571817"/>
    </source>
</evidence>
<dbReference type="GO" id="GO:0003677">
    <property type="term" value="F:DNA binding"/>
    <property type="evidence" value="ECO:0007669"/>
    <property type="project" value="InterPro"/>
</dbReference>
<organism evidence="2 3">
    <name type="scientific">Allobranchiibius huperziae</name>
    <dbReference type="NCBI Taxonomy" id="1874116"/>
    <lineage>
        <taxon>Bacteria</taxon>
        <taxon>Bacillati</taxon>
        <taxon>Actinomycetota</taxon>
        <taxon>Actinomycetes</taxon>
        <taxon>Micrococcales</taxon>
        <taxon>Dermacoccaceae</taxon>
        <taxon>Allobranchiibius</taxon>
    </lineage>
</organism>